<dbReference type="Gene3D" id="3.40.50.1820">
    <property type="entry name" value="alpha/beta hydrolase"/>
    <property type="match status" value="1"/>
</dbReference>
<organism evidence="1 2">
    <name type="scientific">Streptococcus oriscaviae</name>
    <dbReference type="NCBI Taxonomy" id="2781599"/>
    <lineage>
        <taxon>Bacteria</taxon>
        <taxon>Bacillati</taxon>
        <taxon>Bacillota</taxon>
        <taxon>Bacilli</taxon>
        <taxon>Lactobacillales</taxon>
        <taxon>Streptococcaceae</taxon>
        <taxon>Streptococcus</taxon>
    </lineage>
</organism>
<evidence type="ECO:0000313" key="2">
    <source>
        <dbReference type="Proteomes" id="UP000677616"/>
    </source>
</evidence>
<sequence length="394" mass="45251">MANLLNYIDDCQFDSFYDQPLNRLDILALTEIAYLPFDQLAPYAFSLAEAIRLDQLAVKFTQAFADGYPPLLMVTKERLKLLDKLSKSKRFKHIKVLGFVDDYDLDKQKQFAALCYKVCRDTYLVSFRGTDDTIIGWKEDFHMTYMAEIPAQKSASNYLSKLMDSLTGHFYISGHSKGGNLAVYASSQQTADKQEHILKVLAFDAPGVHRSIIESDGFKAIESRIETIIPENSIVGMMLETPKGAHIVQSRAIGLLQHITFSWEIENHDFKPAETLSGNSIQVDKTLKTWTANLSDEELKHFFDTFFGLFIEAGIHRFNDITKDTLQKIQQLIANSQHLTSQEREMVDRLLLSLLDTRYQIWKEDLLQNLAKPQEKIEEWLKPFFAEKKEEAEL</sequence>
<proteinExistence type="predicted"/>
<dbReference type="EMBL" id="CP073084">
    <property type="protein sequence ID" value="QUE55061.1"/>
    <property type="molecule type" value="Genomic_DNA"/>
</dbReference>
<gene>
    <name evidence="1" type="ORF">INT76_04050</name>
</gene>
<dbReference type="RefSeq" id="WP_212572451.1">
    <property type="nucleotide sequence ID" value="NZ_CP073084.1"/>
</dbReference>
<reference evidence="1 2" key="1">
    <citation type="submission" date="2021-04" db="EMBL/GenBank/DDBJ databases">
        <title>Complete genome sequence of a novel Streptococcus species.</title>
        <authorList>
            <person name="Teng J.L.L."/>
        </authorList>
    </citation>
    <scope>NUCLEOTIDE SEQUENCE [LARGE SCALE GENOMIC DNA]</scope>
    <source>
        <strain evidence="1 2">HKU75</strain>
    </source>
</reference>
<dbReference type="InterPro" id="IPR029058">
    <property type="entry name" value="AB_hydrolase_fold"/>
</dbReference>
<dbReference type="Pfam" id="PF11187">
    <property type="entry name" value="Mbeg1-like"/>
    <property type="match status" value="1"/>
</dbReference>
<dbReference type="InterPro" id="IPR024499">
    <property type="entry name" value="Mbeg1-like"/>
</dbReference>
<dbReference type="SUPFAM" id="SSF53474">
    <property type="entry name" value="alpha/beta-Hydrolases"/>
    <property type="match status" value="1"/>
</dbReference>
<accession>A0ABX7YMK7</accession>
<dbReference type="Proteomes" id="UP000677616">
    <property type="component" value="Chromosome"/>
</dbReference>
<keyword evidence="2" id="KW-1185">Reference proteome</keyword>
<name>A0ABX7YMK7_9STRE</name>
<evidence type="ECO:0000313" key="1">
    <source>
        <dbReference type="EMBL" id="QUE55061.1"/>
    </source>
</evidence>
<protein>
    <submittedName>
        <fullName evidence="1">DUF2974 domain-containing protein</fullName>
    </submittedName>
</protein>